<protein>
    <submittedName>
        <fullName evidence="2">Uncharacterized protein</fullName>
    </submittedName>
</protein>
<sequence length="331" mass="36177">MMILPAAYNTGTEYRSLLRSALWQWQRHRPQCEILRSRTRLKTDALHFEYGLFVAARESANDTRSVTFPGFQGETWTWRVNVSNVAVPDAIQAFPGEQPPLVDPKIVYVIYDLQWPGAETLNEKINQSESERNQGQGRELCMTAYNIDVRARYANQYQESDNGDCGSILGDNCTAGLMSALRSSSGGCQSPDPFPQSCIDRFLPADVGYNRGASTQGLGNGTAQNGTAANGESYNETESGAPFRFWLGNRDFGRGQGRGAVNGTNTTLFDEELSRVQMLALTGFPDGQSRLMCLRVSTEKTSGGNMLKAPSGVTMVSVVGFAVMSVVFGSI</sequence>
<dbReference type="EMBL" id="LAFY01004196">
    <property type="protein sequence ID" value="KJX93920.1"/>
    <property type="molecule type" value="Genomic_DNA"/>
</dbReference>
<reference evidence="2 3" key="1">
    <citation type="submission" date="2015-03" db="EMBL/GenBank/DDBJ databases">
        <title>RNA-seq based gene annotation and comparative genomics of four Zymoseptoria species reveal species-specific pathogenicity related genes and transposable element activity.</title>
        <authorList>
            <person name="Grandaubert J."/>
            <person name="Bhattacharyya A."/>
            <person name="Stukenbrock E.H."/>
        </authorList>
    </citation>
    <scope>NUCLEOTIDE SEQUENCE [LARGE SCALE GENOMIC DNA]</scope>
    <source>
        <strain evidence="2 3">Zb18110</strain>
    </source>
</reference>
<proteinExistence type="predicted"/>
<dbReference type="STRING" id="1047168.A0A0F4GCL6"/>
<name>A0A0F4GCL6_9PEZI</name>
<gene>
    <name evidence="2" type="ORF">TI39_contig4237g00002</name>
</gene>
<accession>A0A0F4GCL6</accession>
<dbReference type="Proteomes" id="UP000033647">
    <property type="component" value="Unassembled WGS sequence"/>
</dbReference>
<evidence type="ECO:0000256" key="1">
    <source>
        <dbReference type="SAM" id="MobiDB-lite"/>
    </source>
</evidence>
<evidence type="ECO:0000313" key="2">
    <source>
        <dbReference type="EMBL" id="KJX93920.1"/>
    </source>
</evidence>
<evidence type="ECO:0000313" key="3">
    <source>
        <dbReference type="Proteomes" id="UP000033647"/>
    </source>
</evidence>
<dbReference type="OrthoDB" id="3650818at2759"/>
<keyword evidence="3" id="KW-1185">Reference proteome</keyword>
<comment type="caution">
    <text evidence="2">The sequence shown here is derived from an EMBL/GenBank/DDBJ whole genome shotgun (WGS) entry which is preliminary data.</text>
</comment>
<feature type="region of interest" description="Disordered" evidence="1">
    <location>
        <begin position="215"/>
        <end position="236"/>
    </location>
</feature>
<dbReference type="AlphaFoldDB" id="A0A0F4GCL6"/>
<organism evidence="2 3">
    <name type="scientific">Zymoseptoria brevis</name>
    <dbReference type="NCBI Taxonomy" id="1047168"/>
    <lineage>
        <taxon>Eukaryota</taxon>
        <taxon>Fungi</taxon>
        <taxon>Dikarya</taxon>
        <taxon>Ascomycota</taxon>
        <taxon>Pezizomycotina</taxon>
        <taxon>Dothideomycetes</taxon>
        <taxon>Dothideomycetidae</taxon>
        <taxon>Mycosphaerellales</taxon>
        <taxon>Mycosphaerellaceae</taxon>
        <taxon>Zymoseptoria</taxon>
    </lineage>
</organism>